<reference evidence="1 2" key="1">
    <citation type="journal article" date="2022" name="Plant J.">
        <title>Chromosome-level genome of Camellia lanceoleosa provides a valuable resource for understanding genome evolution and self-incompatibility.</title>
        <authorList>
            <person name="Gong W."/>
            <person name="Xiao S."/>
            <person name="Wang L."/>
            <person name="Liao Z."/>
            <person name="Chang Y."/>
            <person name="Mo W."/>
            <person name="Hu G."/>
            <person name="Li W."/>
            <person name="Zhao G."/>
            <person name="Zhu H."/>
            <person name="Hu X."/>
            <person name="Ji K."/>
            <person name="Xiang X."/>
            <person name="Song Q."/>
            <person name="Yuan D."/>
            <person name="Jin S."/>
            <person name="Zhang L."/>
        </authorList>
    </citation>
    <scope>NUCLEOTIDE SEQUENCE [LARGE SCALE GENOMIC DNA]</scope>
    <source>
        <strain evidence="1">SQ_2022a</strain>
    </source>
</reference>
<comment type="caution">
    <text evidence="1">The sequence shown here is derived from an EMBL/GenBank/DDBJ whole genome shotgun (WGS) entry which is preliminary data.</text>
</comment>
<evidence type="ECO:0000313" key="2">
    <source>
        <dbReference type="Proteomes" id="UP001060215"/>
    </source>
</evidence>
<sequence length="242" mass="25945">MVKNFPVVKEIPLARPLSLVFFTVITVLSKLTLLYLWRLESFSLSFSLSLSLSLQLSMASEEVSKPPSLPPYPEMILAALDALKEKDGSNKSAISKYIESTYGDLPAGHTTLLSHHLNRMKETGQLVFAKNNYMRFDPNAPPRRGRGRPPKPKSPMPPGALPSPSRPRGRPPKDPNAPPPPPKKVSSSSSSSSVGSGRPRGRPPKSGGSSDGGSGAGEKSGRPRGRPPKVKPQQAQVGVQAN</sequence>
<dbReference type="EMBL" id="CM045759">
    <property type="protein sequence ID" value="KAI8019344.1"/>
    <property type="molecule type" value="Genomic_DNA"/>
</dbReference>
<proteinExistence type="predicted"/>
<name>A0ACC0I3F4_9ERIC</name>
<dbReference type="Proteomes" id="UP001060215">
    <property type="component" value="Chromosome 2"/>
</dbReference>
<keyword evidence="2" id="KW-1185">Reference proteome</keyword>
<gene>
    <name evidence="1" type="ORF">LOK49_LG04G01518</name>
</gene>
<organism evidence="1 2">
    <name type="scientific">Camellia lanceoleosa</name>
    <dbReference type="NCBI Taxonomy" id="1840588"/>
    <lineage>
        <taxon>Eukaryota</taxon>
        <taxon>Viridiplantae</taxon>
        <taxon>Streptophyta</taxon>
        <taxon>Embryophyta</taxon>
        <taxon>Tracheophyta</taxon>
        <taxon>Spermatophyta</taxon>
        <taxon>Magnoliopsida</taxon>
        <taxon>eudicotyledons</taxon>
        <taxon>Gunneridae</taxon>
        <taxon>Pentapetalae</taxon>
        <taxon>asterids</taxon>
        <taxon>Ericales</taxon>
        <taxon>Theaceae</taxon>
        <taxon>Camellia</taxon>
    </lineage>
</organism>
<evidence type="ECO:0000313" key="1">
    <source>
        <dbReference type="EMBL" id="KAI8019344.1"/>
    </source>
</evidence>
<protein>
    <submittedName>
        <fullName evidence="1">Uncharacterized protein</fullName>
    </submittedName>
</protein>
<accession>A0ACC0I3F4</accession>